<reference evidence="1 2" key="1">
    <citation type="submission" date="2016-10" db="EMBL/GenBank/DDBJ databases">
        <authorList>
            <person name="de Groot N.N."/>
        </authorList>
    </citation>
    <scope>NUCLEOTIDE SEQUENCE [LARGE SCALE GENOMIC DNA]</scope>
    <source>
        <strain evidence="1 2">CGMCC 1.9167</strain>
    </source>
</reference>
<gene>
    <name evidence="1" type="ORF">SAMN05216203_2153</name>
</gene>
<organism evidence="1 2">
    <name type="scientific">Marinobacter daqiaonensis</name>
    <dbReference type="NCBI Taxonomy" id="650891"/>
    <lineage>
        <taxon>Bacteria</taxon>
        <taxon>Pseudomonadati</taxon>
        <taxon>Pseudomonadota</taxon>
        <taxon>Gammaproteobacteria</taxon>
        <taxon>Pseudomonadales</taxon>
        <taxon>Marinobacteraceae</taxon>
        <taxon>Marinobacter</taxon>
    </lineage>
</organism>
<dbReference type="EMBL" id="FOYW01000001">
    <property type="protein sequence ID" value="SFR64856.1"/>
    <property type="molecule type" value="Genomic_DNA"/>
</dbReference>
<dbReference type="STRING" id="650891.SAMN05216203_2153"/>
<evidence type="ECO:0000313" key="2">
    <source>
        <dbReference type="Proteomes" id="UP000198644"/>
    </source>
</evidence>
<protein>
    <submittedName>
        <fullName evidence="1">Uncharacterized protein</fullName>
    </submittedName>
</protein>
<sequence>MRLISETGVKASSYTSPVSLRLILTRFQLACQGLNADFDANDSLNQAVDEVLWRIVHRPGVAHSRLMLVGQVTDMLIQRGGILDDAGRFHTGLFRATAERH</sequence>
<proteinExistence type="predicted"/>
<name>A0A1I6IDT2_9GAMM</name>
<keyword evidence="2" id="KW-1185">Reference proteome</keyword>
<dbReference type="AlphaFoldDB" id="A0A1I6IDT2"/>
<evidence type="ECO:0000313" key="1">
    <source>
        <dbReference type="EMBL" id="SFR64856.1"/>
    </source>
</evidence>
<dbReference type="Proteomes" id="UP000198644">
    <property type="component" value="Unassembled WGS sequence"/>
</dbReference>
<accession>A0A1I6IDT2</accession>